<name>A0A078AG59_STYLE</name>
<dbReference type="OrthoDB" id="60542at2759"/>
<evidence type="ECO:0000313" key="1">
    <source>
        <dbReference type="EMBL" id="CDW81295.1"/>
    </source>
</evidence>
<proteinExistence type="predicted"/>
<dbReference type="InParanoid" id="A0A078AG59"/>
<reference evidence="1 2" key="1">
    <citation type="submission" date="2014-06" db="EMBL/GenBank/DDBJ databases">
        <authorList>
            <person name="Swart Estienne"/>
        </authorList>
    </citation>
    <scope>NUCLEOTIDE SEQUENCE [LARGE SCALE GENOMIC DNA]</scope>
    <source>
        <strain evidence="1 2">130c</strain>
    </source>
</reference>
<accession>A0A078AG59</accession>
<dbReference type="InterPro" id="IPR029044">
    <property type="entry name" value="Nucleotide-diphossugar_trans"/>
</dbReference>
<dbReference type="EMBL" id="CCKQ01009789">
    <property type="protein sequence ID" value="CDW81295.1"/>
    <property type="molecule type" value="Genomic_DNA"/>
</dbReference>
<evidence type="ECO:0000313" key="2">
    <source>
        <dbReference type="Proteomes" id="UP000039865"/>
    </source>
</evidence>
<organism evidence="1 2">
    <name type="scientific">Stylonychia lemnae</name>
    <name type="common">Ciliate</name>
    <dbReference type="NCBI Taxonomy" id="5949"/>
    <lineage>
        <taxon>Eukaryota</taxon>
        <taxon>Sar</taxon>
        <taxon>Alveolata</taxon>
        <taxon>Ciliophora</taxon>
        <taxon>Intramacronucleata</taxon>
        <taxon>Spirotrichea</taxon>
        <taxon>Stichotrichia</taxon>
        <taxon>Sporadotrichida</taxon>
        <taxon>Oxytrichidae</taxon>
        <taxon>Stylonychinae</taxon>
        <taxon>Stylonychia</taxon>
    </lineage>
</organism>
<sequence length="351" mass="40863">MVDLFKQIEDTDKILQPNKFEFIGNQTIKNKQLAKNKDFSLCLNEPVMTVITVNKVQKVYSTPIYKFQVSETEDKKSEQIDEEYYDSVHIGDFILVSHNHQQIESPRNLSDKDKPDIAVLMTVYNDDIEYLNEAIKKGLKYIARMDADDYSLPQRLEIQRNYLESNRGISILGTSVITFGDNIVPKIICHPAYDEQLRYTMLYYCALAHPSVMMRSEIFSDDNGQTYQSISMEDYKLWLDLMQQSTFKFANLGIVLVKLRKHGNNKSLKHTIDNEADFKLNYLSTFIKNVELLSKLRANPNIVKEFITITGREIKSQEIFKGLNYKKELVQIFEELSDHVKNNLQDKPLKN</sequence>
<evidence type="ECO:0008006" key="3">
    <source>
        <dbReference type="Google" id="ProtNLM"/>
    </source>
</evidence>
<dbReference type="SUPFAM" id="SSF53448">
    <property type="entry name" value="Nucleotide-diphospho-sugar transferases"/>
    <property type="match status" value="1"/>
</dbReference>
<dbReference type="Proteomes" id="UP000039865">
    <property type="component" value="Unassembled WGS sequence"/>
</dbReference>
<gene>
    <name evidence="1" type="primary">Contig19732.g961</name>
    <name evidence="1" type="ORF">STYLEM_10310</name>
</gene>
<protein>
    <recommendedName>
        <fullName evidence="3">Glycosyltransferase 2-like domain-containing protein</fullName>
    </recommendedName>
</protein>
<dbReference type="Gene3D" id="3.90.550.10">
    <property type="entry name" value="Spore Coat Polysaccharide Biosynthesis Protein SpsA, Chain A"/>
    <property type="match status" value="1"/>
</dbReference>
<keyword evidence="2" id="KW-1185">Reference proteome</keyword>
<dbReference type="AlphaFoldDB" id="A0A078AG59"/>